<evidence type="ECO:0000256" key="16">
    <source>
        <dbReference type="ARBA" id="ARBA00023054"/>
    </source>
</evidence>
<dbReference type="FunFam" id="1.10.510.10:FF:000259">
    <property type="entry name" value="Serine/threonine-protein kinase TNNI3K"/>
    <property type="match status" value="1"/>
</dbReference>
<keyword evidence="7" id="KW-0597">Phosphoprotein</keyword>
<evidence type="ECO:0000256" key="3">
    <source>
        <dbReference type="ARBA" id="ARBA00004496"/>
    </source>
</evidence>
<comment type="similarity">
    <text evidence="21">Belongs to the protein kinase superfamily. TKL Ser/Thr protein kinase family. MAP kinase kinase kinase subfamily.</text>
</comment>
<dbReference type="PRINTS" id="PR01415">
    <property type="entry name" value="ANKYRIN"/>
</dbReference>
<dbReference type="InterPro" id="IPR002110">
    <property type="entry name" value="Ankyrin_rpt"/>
</dbReference>
<evidence type="ECO:0000256" key="4">
    <source>
        <dbReference type="ARBA" id="ARBA00012513"/>
    </source>
</evidence>
<keyword evidence="14" id="KW-0460">Magnesium</keyword>
<feature type="repeat" description="ANK" evidence="25">
    <location>
        <begin position="269"/>
        <end position="301"/>
    </location>
</feature>
<keyword evidence="9" id="KW-0479">Metal-binding</keyword>
<dbReference type="EC" id="2.7.11.1" evidence="4"/>
<evidence type="ECO:0000256" key="20">
    <source>
        <dbReference type="ARBA" id="ARBA00053218"/>
    </source>
</evidence>
<comment type="cofactor">
    <cofactor evidence="1">
        <name>Mg(2+)</name>
        <dbReference type="ChEBI" id="CHEBI:18420"/>
    </cofactor>
</comment>
<evidence type="ECO:0000256" key="15">
    <source>
        <dbReference type="ARBA" id="ARBA00023043"/>
    </source>
</evidence>
<evidence type="ECO:0000256" key="17">
    <source>
        <dbReference type="ARBA" id="ARBA00023242"/>
    </source>
</evidence>
<evidence type="ECO:0000259" key="27">
    <source>
        <dbReference type="PROSITE" id="PS50011"/>
    </source>
</evidence>
<dbReference type="FunFam" id="1.25.40.20:FF:000089">
    <property type="entry name" value="serine/threonine-protein kinase TNNI3K"/>
    <property type="match status" value="1"/>
</dbReference>
<feature type="repeat" description="ANK" evidence="25">
    <location>
        <begin position="133"/>
        <end position="165"/>
    </location>
</feature>
<organism evidence="28 29">
    <name type="scientific">Oncorhynchus mykiss</name>
    <name type="common">Rainbow trout</name>
    <name type="synonym">Salmo gairdneri</name>
    <dbReference type="NCBI Taxonomy" id="8022"/>
    <lineage>
        <taxon>Eukaryota</taxon>
        <taxon>Metazoa</taxon>
        <taxon>Chordata</taxon>
        <taxon>Craniata</taxon>
        <taxon>Vertebrata</taxon>
        <taxon>Euteleostomi</taxon>
        <taxon>Actinopterygii</taxon>
        <taxon>Neopterygii</taxon>
        <taxon>Teleostei</taxon>
        <taxon>Protacanthopterygii</taxon>
        <taxon>Salmoniformes</taxon>
        <taxon>Salmonidae</taxon>
        <taxon>Salmoninae</taxon>
        <taxon>Oncorhynchus</taxon>
    </lineage>
</organism>
<dbReference type="Ensembl" id="ENSOMYT00000006862.2">
    <property type="protein sequence ID" value="ENSOMYP00000006174.1"/>
    <property type="gene ID" value="ENSOMYG00000003140.2"/>
</dbReference>
<dbReference type="CDD" id="cd14064">
    <property type="entry name" value="PKc_TNNI3K"/>
    <property type="match status" value="1"/>
</dbReference>
<keyword evidence="15 25" id="KW-0040">ANK repeat</keyword>
<keyword evidence="29" id="KW-1185">Reference proteome</keyword>
<dbReference type="GO" id="GO:0004190">
    <property type="term" value="F:aspartic-type endopeptidase activity"/>
    <property type="evidence" value="ECO:0007669"/>
    <property type="project" value="InterPro"/>
</dbReference>
<keyword evidence="10" id="KW-0677">Repeat</keyword>
<keyword evidence="6" id="KW-0723">Serine/threonine-protein kinase</keyword>
<reference evidence="28" key="2">
    <citation type="submission" date="2025-08" db="UniProtKB">
        <authorList>
            <consortium name="Ensembl"/>
        </authorList>
    </citation>
    <scope>IDENTIFICATION</scope>
</reference>
<evidence type="ECO:0000256" key="9">
    <source>
        <dbReference type="ARBA" id="ARBA00022723"/>
    </source>
</evidence>
<reference evidence="28" key="1">
    <citation type="submission" date="2020-07" db="EMBL/GenBank/DDBJ databases">
        <title>A long reads based de novo assembly of the rainbow trout Arlee double haploid line genome.</title>
        <authorList>
            <person name="Gao G."/>
            <person name="Palti Y."/>
        </authorList>
    </citation>
    <scope>NUCLEOTIDE SEQUENCE [LARGE SCALE GENOMIC DNA]</scope>
</reference>
<dbReference type="AlphaFoldDB" id="A0A8C7LZQ6"/>
<dbReference type="GO" id="GO:0005634">
    <property type="term" value="C:nucleus"/>
    <property type="evidence" value="ECO:0007669"/>
    <property type="project" value="UniProtKB-SubCell"/>
</dbReference>
<dbReference type="InterPro" id="IPR011009">
    <property type="entry name" value="Kinase-like_dom_sf"/>
</dbReference>
<protein>
    <recommendedName>
        <fullName evidence="22">Serine/threonine-protein kinase TNNI3K</fullName>
        <ecNumber evidence="4">2.7.11.1</ecNumber>
    </recommendedName>
    <alternativeName>
        <fullName evidence="24">Cardiac ankyrin repeat kinase</fullName>
    </alternativeName>
    <alternativeName>
        <fullName evidence="23">TNNI3-interacting kinase</fullName>
    </alternativeName>
</protein>
<dbReference type="PROSITE" id="PS00141">
    <property type="entry name" value="ASP_PROTEASE"/>
    <property type="match status" value="1"/>
</dbReference>
<evidence type="ECO:0000256" key="23">
    <source>
        <dbReference type="ARBA" id="ARBA00078431"/>
    </source>
</evidence>
<reference evidence="28" key="3">
    <citation type="submission" date="2025-09" db="UniProtKB">
        <authorList>
            <consortium name="Ensembl"/>
        </authorList>
    </citation>
    <scope>IDENTIFICATION</scope>
</reference>
<dbReference type="PANTHER" id="PTHR24198">
    <property type="entry name" value="ANKYRIN REPEAT AND PROTEIN KINASE DOMAIN-CONTAINING PROTEIN"/>
    <property type="match status" value="1"/>
</dbReference>
<keyword evidence="17" id="KW-0539">Nucleus</keyword>
<dbReference type="Pfam" id="PF12796">
    <property type="entry name" value="Ank_2"/>
    <property type="match status" value="4"/>
</dbReference>
<dbReference type="InterPro" id="IPR036770">
    <property type="entry name" value="Ankyrin_rpt-contain_sf"/>
</dbReference>
<feature type="binding site" evidence="26">
    <location>
        <position position="490"/>
    </location>
    <ligand>
        <name>ATP</name>
        <dbReference type="ChEBI" id="CHEBI:30616"/>
    </ligand>
</feature>
<evidence type="ECO:0000256" key="13">
    <source>
        <dbReference type="ARBA" id="ARBA00022840"/>
    </source>
</evidence>
<dbReference type="GeneTree" id="ENSGT00940000159131"/>
<dbReference type="GO" id="GO:0005524">
    <property type="term" value="F:ATP binding"/>
    <property type="evidence" value="ECO:0007669"/>
    <property type="project" value="UniProtKB-UniRule"/>
</dbReference>
<dbReference type="InterPro" id="IPR001969">
    <property type="entry name" value="Aspartic_peptidase_AS"/>
</dbReference>
<dbReference type="InterPro" id="IPR017441">
    <property type="entry name" value="Protein_kinase_ATP_BS"/>
</dbReference>
<comment type="subcellular location">
    <subcellularLocation>
        <location evidence="3">Cytoplasm</location>
    </subcellularLocation>
    <subcellularLocation>
        <location evidence="2">Nucleus</location>
    </subcellularLocation>
</comment>
<dbReference type="GO" id="GO:0005737">
    <property type="term" value="C:cytoplasm"/>
    <property type="evidence" value="ECO:0007669"/>
    <property type="project" value="UniProtKB-SubCell"/>
</dbReference>
<dbReference type="PROSITE" id="PS50297">
    <property type="entry name" value="ANK_REP_REGION"/>
    <property type="match status" value="6"/>
</dbReference>
<feature type="repeat" description="ANK" evidence="25">
    <location>
        <begin position="100"/>
        <end position="132"/>
    </location>
</feature>
<dbReference type="GO" id="GO:0002027">
    <property type="term" value="P:regulation of heart rate"/>
    <property type="evidence" value="ECO:0007669"/>
    <property type="project" value="UniProtKB-ARBA"/>
</dbReference>
<keyword evidence="12" id="KW-0418">Kinase</keyword>
<accession>A0A8C7LZQ6</accession>
<evidence type="ECO:0000256" key="25">
    <source>
        <dbReference type="PROSITE-ProRule" id="PRU00023"/>
    </source>
</evidence>
<keyword evidence="11 26" id="KW-0547">Nucleotide-binding</keyword>
<dbReference type="InterPro" id="IPR001245">
    <property type="entry name" value="Ser-Thr/Tyr_kinase_cat_dom"/>
</dbReference>
<evidence type="ECO:0000256" key="6">
    <source>
        <dbReference type="ARBA" id="ARBA00022527"/>
    </source>
</evidence>
<dbReference type="PANTHER" id="PTHR24198:SF183">
    <property type="entry name" value="SUPPRESSOR_ENHANCER OF LIN-12"/>
    <property type="match status" value="1"/>
</dbReference>
<comment type="function">
    <text evidence="20">May play a role in cardiac physiology.</text>
</comment>
<evidence type="ECO:0000256" key="2">
    <source>
        <dbReference type="ARBA" id="ARBA00004123"/>
    </source>
</evidence>
<evidence type="ECO:0000313" key="28">
    <source>
        <dbReference type="Ensembl" id="ENSOMYP00000006174.1"/>
    </source>
</evidence>
<comment type="catalytic activity">
    <reaction evidence="18">
        <text>L-threonyl-[protein] + ATP = O-phospho-L-threonyl-[protein] + ADP + H(+)</text>
        <dbReference type="Rhea" id="RHEA:46608"/>
        <dbReference type="Rhea" id="RHEA-COMP:11060"/>
        <dbReference type="Rhea" id="RHEA-COMP:11605"/>
        <dbReference type="ChEBI" id="CHEBI:15378"/>
        <dbReference type="ChEBI" id="CHEBI:30013"/>
        <dbReference type="ChEBI" id="CHEBI:30616"/>
        <dbReference type="ChEBI" id="CHEBI:61977"/>
        <dbReference type="ChEBI" id="CHEBI:456216"/>
        <dbReference type="EC" id="2.7.11.1"/>
    </reaction>
</comment>
<dbReference type="PROSITE" id="PS50088">
    <property type="entry name" value="ANK_REPEAT"/>
    <property type="match status" value="6"/>
</dbReference>
<evidence type="ECO:0000256" key="21">
    <source>
        <dbReference type="ARBA" id="ARBA00061647"/>
    </source>
</evidence>
<evidence type="ECO:0000256" key="22">
    <source>
        <dbReference type="ARBA" id="ARBA00074341"/>
    </source>
</evidence>
<evidence type="ECO:0000256" key="19">
    <source>
        <dbReference type="ARBA" id="ARBA00048679"/>
    </source>
</evidence>
<evidence type="ECO:0000256" key="8">
    <source>
        <dbReference type="ARBA" id="ARBA00022679"/>
    </source>
</evidence>
<evidence type="ECO:0000256" key="12">
    <source>
        <dbReference type="ARBA" id="ARBA00022777"/>
    </source>
</evidence>
<feature type="domain" description="Protein kinase" evidence="27">
    <location>
        <begin position="463"/>
        <end position="723"/>
    </location>
</feature>
<feature type="repeat" description="ANK" evidence="25">
    <location>
        <begin position="199"/>
        <end position="231"/>
    </location>
</feature>
<dbReference type="Gene3D" id="1.25.40.20">
    <property type="entry name" value="Ankyrin repeat-containing domain"/>
    <property type="match status" value="4"/>
</dbReference>
<dbReference type="SMART" id="SM00248">
    <property type="entry name" value="ANK"/>
    <property type="match status" value="10"/>
</dbReference>
<dbReference type="GO" id="GO:1903779">
    <property type="term" value="P:regulation of cardiac conduction"/>
    <property type="evidence" value="ECO:0007669"/>
    <property type="project" value="UniProtKB-ARBA"/>
</dbReference>
<keyword evidence="16" id="KW-0175">Coiled coil</keyword>
<evidence type="ECO:0000256" key="1">
    <source>
        <dbReference type="ARBA" id="ARBA00001946"/>
    </source>
</evidence>
<evidence type="ECO:0000313" key="29">
    <source>
        <dbReference type="Proteomes" id="UP000694395"/>
    </source>
</evidence>
<dbReference type="GO" id="GO:0046872">
    <property type="term" value="F:metal ion binding"/>
    <property type="evidence" value="ECO:0007669"/>
    <property type="project" value="UniProtKB-KW"/>
</dbReference>
<keyword evidence="5" id="KW-0963">Cytoplasm</keyword>
<evidence type="ECO:0000256" key="26">
    <source>
        <dbReference type="PROSITE-ProRule" id="PRU10141"/>
    </source>
</evidence>
<dbReference type="SUPFAM" id="SSF48403">
    <property type="entry name" value="Ankyrin repeat"/>
    <property type="match status" value="1"/>
</dbReference>
<dbReference type="GO" id="GO:0004674">
    <property type="term" value="F:protein serine/threonine kinase activity"/>
    <property type="evidence" value="ECO:0007669"/>
    <property type="project" value="UniProtKB-KW"/>
</dbReference>
<dbReference type="PROSITE" id="PS00107">
    <property type="entry name" value="PROTEIN_KINASE_ATP"/>
    <property type="match status" value="1"/>
</dbReference>
<sequence length="895" mass="99082">MGNYKSRPTQTCTDEWKKKVSESYSVIIERLEDDLRIKDSELTDLKQVFSSDEAFQKVNLNYRTESGLSLLHLCCMCGGNKVHIRTLMLKGLRPSRLTRNGFTALHLAVYKDNAELVTAMLHGGADIQQVGYGALTALHIATIAGHHEAVDILLQHGAYVNVQDAVFFTPLHIAAYYGHDQVAKLLLKFGADVNVSGEVGDRPLHLAAAKGFLSVVKLLLAEGSKTEVNAQDNEDHVPLHFCARFGHHEVVHFLLQGNFELQPHSVNIYGDTPLHLACYNGKFEVVKEIVQLSGTESLSKENIFSETAFHSACTYGKSLEMVKFLLGQNAMSINHQGRDGHTGLHSACFHGHIRLVQFLLDSGADMNLVACDPSRSSGEKEEQTCLMWAYEKGHDTIVTLLKHYKRPLDDSPCNEYSQPGGDGSYVSVPSPLGKIKSMTKEKADVLLLRASLHSSFQLQLSDLEFNEIIGSGSFGKVYRGKCKNKVVAIKRYRANTYCSKSDVDMFCREVSILCRLNHPCVIQFVGACLDDPSQFAIATQYVSGGSLFSLLHEQKRIIDLQSKLIIAIDVAKGMEYLHNLTQPIIHRDLNSHNILLYEDGHAVVADFGESRFLLSEVVDNMTKQPGNLRWMAPEIFTQCTRYTVKADMFSYALCLWELLTGEIPFAHLKPAAAAADMAYHHIRPPIGYSIPKPISAMLMRGWNVCPEDRPEFSEVLATLEECLCNVELMSPASSNSSGSLSPSGSSDCLARGSPGRSHVAALRSRFELEYALNARAYAVWTQSEGRRDSQGPSLDELRRNMQFPPIDRNGKKHINEDTHQSYTGIIELHHLKWSTASCVECTPKLVLVCFGKGIGCGSSLTPALCVLPPSGYVSDPMSTMRFHSNCSSNGSFEDN</sequence>
<comment type="catalytic activity">
    <reaction evidence="19">
        <text>L-seryl-[protein] + ATP = O-phospho-L-seryl-[protein] + ADP + H(+)</text>
        <dbReference type="Rhea" id="RHEA:17989"/>
        <dbReference type="Rhea" id="RHEA-COMP:9863"/>
        <dbReference type="Rhea" id="RHEA-COMP:11604"/>
        <dbReference type="ChEBI" id="CHEBI:15378"/>
        <dbReference type="ChEBI" id="CHEBI:29999"/>
        <dbReference type="ChEBI" id="CHEBI:30616"/>
        <dbReference type="ChEBI" id="CHEBI:83421"/>
        <dbReference type="ChEBI" id="CHEBI:456216"/>
        <dbReference type="EC" id="2.7.11.1"/>
    </reaction>
</comment>
<feature type="repeat" description="ANK" evidence="25">
    <location>
        <begin position="339"/>
        <end position="371"/>
    </location>
</feature>
<evidence type="ECO:0000256" key="11">
    <source>
        <dbReference type="ARBA" id="ARBA00022741"/>
    </source>
</evidence>
<dbReference type="Gene3D" id="1.10.510.10">
    <property type="entry name" value="Transferase(Phosphotransferase) domain 1"/>
    <property type="match status" value="1"/>
</dbReference>
<proteinExistence type="inferred from homology"/>
<evidence type="ECO:0000256" key="10">
    <source>
        <dbReference type="ARBA" id="ARBA00022737"/>
    </source>
</evidence>
<evidence type="ECO:0000256" key="18">
    <source>
        <dbReference type="ARBA" id="ARBA00047899"/>
    </source>
</evidence>
<feature type="repeat" description="ANK" evidence="25">
    <location>
        <begin position="169"/>
        <end position="198"/>
    </location>
</feature>
<dbReference type="GO" id="GO:0006508">
    <property type="term" value="P:proteolysis"/>
    <property type="evidence" value="ECO:0007669"/>
    <property type="project" value="InterPro"/>
</dbReference>
<dbReference type="InterPro" id="IPR000719">
    <property type="entry name" value="Prot_kinase_dom"/>
</dbReference>
<dbReference type="PROSITE" id="PS50011">
    <property type="entry name" value="PROTEIN_KINASE_DOM"/>
    <property type="match status" value="1"/>
</dbReference>
<evidence type="ECO:0000256" key="24">
    <source>
        <dbReference type="ARBA" id="ARBA00080194"/>
    </source>
</evidence>
<keyword evidence="8" id="KW-0808">Transferase</keyword>
<dbReference type="FunFam" id="1.25.40.20:FF:000077">
    <property type="entry name" value="Serine/threonine-protein kinase TNNI3K"/>
    <property type="match status" value="1"/>
</dbReference>
<name>A0A8C7LZQ6_ONCMY</name>
<evidence type="ECO:0000256" key="7">
    <source>
        <dbReference type="ARBA" id="ARBA00022553"/>
    </source>
</evidence>
<keyword evidence="13 26" id="KW-0067">ATP-binding</keyword>
<dbReference type="SUPFAM" id="SSF56112">
    <property type="entry name" value="Protein kinase-like (PK-like)"/>
    <property type="match status" value="1"/>
</dbReference>
<dbReference type="Pfam" id="PF07714">
    <property type="entry name" value="PK_Tyr_Ser-Thr"/>
    <property type="match status" value="1"/>
</dbReference>
<dbReference type="Proteomes" id="UP000694395">
    <property type="component" value="Chromosome 1"/>
</dbReference>
<evidence type="ECO:0000256" key="14">
    <source>
        <dbReference type="ARBA" id="ARBA00022842"/>
    </source>
</evidence>
<evidence type="ECO:0000256" key="5">
    <source>
        <dbReference type="ARBA" id="ARBA00022490"/>
    </source>
</evidence>